<proteinExistence type="predicted"/>
<keyword evidence="1" id="KW-0812">Transmembrane</keyword>
<dbReference type="Proteomes" id="UP001153365">
    <property type="component" value="Unassembled WGS sequence"/>
</dbReference>
<protein>
    <submittedName>
        <fullName evidence="2">Uncharacterized protein</fullName>
    </submittedName>
</protein>
<evidence type="ECO:0000313" key="3">
    <source>
        <dbReference type="Proteomes" id="UP001153365"/>
    </source>
</evidence>
<reference evidence="2" key="1">
    <citation type="submission" date="2022-06" db="EMBL/GenBank/DDBJ databases">
        <authorList>
            <consortium name="SYNGENTA / RWTH Aachen University"/>
        </authorList>
    </citation>
    <scope>NUCLEOTIDE SEQUENCE</scope>
</reference>
<dbReference type="AlphaFoldDB" id="A0AAV0B009"/>
<sequence>MAEACRKGLGSAGQSPGAGRAGWGLAWLGWSGSWAGRAGLVSTRARGMVTATRSVTVFVGSSITGVIMTLVIARVVSFKGSISNTSFIGSSRVGNGFDKDMVQEPIALDDKDQSGLKVSQELVNTQLFLSTTPIAVCTAQSTALMASLTRI</sequence>
<name>A0AAV0B009_PHAPC</name>
<keyword evidence="1" id="KW-1133">Transmembrane helix</keyword>
<accession>A0AAV0B009</accession>
<keyword evidence="1" id="KW-0472">Membrane</keyword>
<keyword evidence="3" id="KW-1185">Reference proteome</keyword>
<dbReference type="EMBL" id="CALTRL010002615">
    <property type="protein sequence ID" value="CAH7676234.1"/>
    <property type="molecule type" value="Genomic_DNA"/>
</dbReference>
<organism evidence="2 3">
    <name type="scientific">Phakopsora pachyrhizi</name>
    <name type="common">Asian soybean rust disease fungus</name>
    <dbReference type="NCBI Taxonomy" id="170000"/>
    <lineage>
        <taxon>Eukaryota</taxon>
        <taxon>Fungi</taxon>
        <taxon>Dikarya</taxon>
        <taxon>Basidiomycota</taxon>
        <taxon>Pucciniomycotina</taxon>
        <taxon>Pucciniomycetes</taxon>
        <taxon>Pucciniales</taxon>
        <taxon>Phakopsoraceae</taxon>
        <taxon>Phakopsora</taxon>
    </lineage>
</organism>
<comment type="caution">
    <text evidence="2">The sequence shown here is derived from an EMBL/GenBank/DDBJ whole genome shotgun (WGS) entry which is preliminary data.</text>
</comment>
<evidence type="ECO:0000313" key="2">
    <source>
        <dbReference type="EMBL" id="CAH7676234.1"/>
    </source>
</evidence>
<gene>
    <name evidence="2" type="ORF">PPACK8108_LOCUS11346</name>
</gene>
<feature type="transmembrane region" description="Helical" evidence="1">
    <location>
        <begin position="55"/>
        <end position="76"/>
    </location>
</feature>
<evidence type="ECO:0000256" key="1">
    <source>
        <dbReference type="SAM" id="Phobius"/>
    </source>
</evidence>